<dbReference type="EMBL" id="CP022098">
    <property type="protein sequence ID" value="ATB38297.1"/>
    <property type="molecule type" value="Genomic_DNA"/>
</dbReference>
<evidence type="ECO:0000256" key="1">
    <source>
        <dbReference type="SAM" id="Phobius"/>
    </source>
</evidence>
<gene>
    <name evidence="2" type="ORF">CYFUS_003731</name>
</gene>
<dbReference type="KEGG" id="cfus:CYFUS_003731"/>
<keyword evidence="1" id="KW-0812">Transmembrane</keyword>
<reference evidence="2 3" key="1">
    <citation type="submission" date="2017-06" db="EMBL/GenBank/DDBJ databases">
        <title>Sequencing and comparative analysis of myxobacterial genomes.</title>
        <authorList>
            <person name="Rupp O."/>
            <person name="Goesmann A."/>
            <person name="Sogaard-Andersen L."/>
        </authorList>
    </citation>
    <scope>NUCLEOTIDE SEQUENCE [LARGE SCALE GENOMIC DNA]</scope>
    <source>
        <strain evidence="2 3">DSM 52655</strain>
    </source>
</reference>
<proteinExistence type="predicted"/>
<name>A0A250J495_9BACT</name>
<keyword evidence="1" id="KW-0472">Membrane</keyword>
<evidence type="ECO:0000313" key="2">
    <source>
        <dbReference type="EMBL" id="ATB38297.1"/>
    </source>
</evidence>
<accession>A0A250J495</accession>
<organism evidence="2 3">
    <name type="scientific">Cystobacter fuscus</name>
    <dbReference type="NCBI Taxonomy" id="43"/>
    <lineage>
        <taxon>Bacteria</taxon>
        <taxon>Pseudomonadati</taxon>
        <taxon>Myxococcota</taxon>
        <taxon>Myxococcia</taxon>
        <taxon>Myxococcales</taxon>
        <taxon>Cystobacterineae</taxon>
        <taxon>Archangiaceae</taxon>
        <taxon>Cystobacter</taxon>
    </lineage>
</organism>
<dbReference type="AlphaFoldDB" id="A0A250J495"/>
<evidence type="ECO:0000313" key="3">
    <source>
        <dbReference type="Proteomes" id="UP000217257"/>
    </source>
</evidence>
<dbReference type="Proteomes" id="UP000217257">
    <property type="component" value="Chromosome"/>
</dbReference>
<feature type="transmembrane region" description="Helical" evidence="1">
    <location>
        <begin position="143"/>
        <end position="161"/>
    </location>
</feature>
<dbReference type="PROSITE" id="PS51257">
    <property type="entry name" value="PROKAR_LIPOPROTEIN"/>
    <property type="match status" value="1"/>
</dbReference>
<sequence length="186" mass="20408">MAPRLIGVLLLLVLLSACSATRVVRLDMGRGQTVVPLDGQPPASQWAEVDARVTREYLRFCEAIGKPGDCRGVLMNSPLLSGDSRYALAMSFAIDAVIPEMMEAFKDMADPEAIKASILWTMTLYASMWMAPEPVFSKGIATVVTASFICYIGVDTFWTLIQGWRRLAKLLSTEGTSLNKLVTRSQ</sequence>
<keyword evidence="1" id="KW-1133">Transmembrane helix</keyword>
<protein>
    <recommendedName>
        <fullName evidence="4">Lipoprotein</fullName>
    </recommendedName>
</protein>
<evidence type="ECO:0008006" key="4">
    <source>
        <dbReference type="Google" id="ProtNLM"/>
    </source>
</evidence>